<organism evidence="1 2">
    <name type="scientific">Candidatus Woesebacteria bacterium GW2011_GWA2_40_7b</name>
    <dbReference type="NCBI Taxonomy" id="1618563"/>
    <lineage>
        <taxon>Bacteria</taxon>
        <taxon>Candidatus Woeseibacteriota</taxon>
    </lineage>
</organism>
<protein>
    <recommendedName>
        <fullName evidence="3">Four helix bundle protein</fullName>
    </recommendedName>
</protein>
<dbReference type="Proteomes" id="UP000034562">
    <property type="component" value="Unassembled WGS sequence"/>
</dbReference>
<evidence type="ECO:0008006" key="3">
    <source>
        <dbReference type="Google" id="ProtNLM"/>
    </source>
</evidence>
<dbReference type="InterPro" id="IPR036583">
    <property type="entry name" value="23S_rRNA_IVS_sf"/>
</dbReference>
<dbReference type="NCBIfam" id="TIGR02436">
    <property type="entry name" value="four helix bundle protein"/>
    <property type="match status" value="1"/>
</dbReference>
<dbReference type="EMBL" id="LBZK01000004">
    <property type="protein sequence ID" value="KKR71281.1"/>
    <property type="molecule type" value="Genomic_DNA"/>
</dbReference>
<comment type="caution">
    <text evidence="1">The sequence shown here is derived from an EMBL/GenBank/DDBJ whole genome shotgun (WGS) entry which is preliminary data.</text>
</comment>
<dbReference type="Pfam" id="PF05635">
    <property type="entry name" value="23S_rRNA_IVP"/>
    <property type="match status" value="1"/>
</dbReference>
<reference evidence="1 2" key="1">
    <citation type="journal article" date="2015" name="Nature">
        <title>rRNA introns, odd ribosomes, and small enigmatic genomes across a large radiation of phyla.</title>
        <authorList>
            <person name="Brown C.T."/>
            <person name="Hug L.A."/>
            <person name="Thomas B.C."/>
            <person name="Sharon I."/>
            <person name="Castelle C.J."/>
            <person name="Singh A."/>
            <person name="Wilkins M.J."/>
            <person name="Williams K.H."/>
            <person name="Banfield J.F."/>
        </authorList>
    </citation>
    <scope>NUCLEOTIDE SEQUENCE [LARGE SCALE GENOMIC DNA]</scope>
</reference>
<dbReference type="AlphaFoldDB" id="A0A0G0T926"/>
<dbReference type="InterPro" id="IPR012657">
    <property type="entry name" value="23S_rRNA-intervening_sequence"/>
</dbReference>
<gene>
    <name evidence="1" type="ORF">UU12_C0004G0028</name>
</gene>
<dbReference type="PANTHER" id="PTHR38471">
    <property type="entry name" value="FOUR HELIX BUNDLE PROTEIN"/>
    <property type="match status" value="1"/>
</dbReference>
<name>A0A0G0T926_9BACT</name>
<evidence type="ECO:0000313" key="2">
    <source>
        <dbReference type="Proteomes" id="UP000034562"/>
    </source>
</evidence>
<dbReference type="Gene3D" id="1.20.1440.60">
    <property type="entry name" value="23S rRNA-intervening sequence"/>
    <property type="match status" value="1"/>
</dbReference>
<dbReference type="PANTHER" id="PTHR38471:SF2">
    <property type="entry name" value="FOUR HELIX BUNDLE PROTEIN"/>
    <property type="match status" value="1"/>
</dbReference>
<dbReference type="STRING" id="1618563.UU12_C0004G0028"/>
<dbReference type="CDD" id="cd16377">
    <property type="entry name" value="23S_rRNA_IVP_like"/>
    <property type="match status" value="1"/>
</dbReference>
<dbReference type="SUPFAM" id="SSF158446">
    <property type="entry name" value="IVS-encoded protein-like"/>
    <property type="match status" value="1"/>
</dbReference>
<evidence type="ECO:0000313" key="1">
    <source>
        <dbReference type="EMBL" id="KKR71281.1"/>
    </source>
</evidence>
<sequence>MKDFRELEVWKTGLSLLIEIYKITAKFPRSEIYGLVNQIRRSANSIIANIAESQGRFSFADRVRVLYLARGEIFEVRSHLSVAHELKYIDKVTFEKLDSSYEVLAKQTSSLINYLEKRKHV</sequence>
<proteinExistence type="predicted"/>
<accession>A0A0G0T926</accession>